<sequence>MSELWTLSATEIAAKIRNKDLSACEVTKAHLERIDAVNPVLNAVVQHMPEEALSAAAAVDADIAAGREVGPMAGVPVTIKVNVDQAGHATTNGLKLLENLVAEEDSPVVSNMRKAGAIIVGRTNTPAFSLRWFTKNNLHGQTLNPHGKDITPGGSSGGAGSSVASGMAAVGHGTDIGGSIRYPAYACGIHGLRPTLGRLPAYNPSGADRHIGGQLMAVGGPLARSMDDIDLSLRAMAVEDLRDPWYVPAPIDQGDFPRRAALCVRPDGMEIAPEIESALRAAAKNLTDAGWEVEEVDCPPMQPAADINAKLWLAEMRQGVDRMMEQEGEPDSQHVFAVMQSLSAPVDAGGLLDALRDRVTHLRQWQLFLAQYSVLICPISGMLPFDQQADVQSEEGFKAIMQSQLTQLAVPALGLPGLAVATGQAAGKPMGVQLLARRYREDILIAAGRDIEAAHAAIRPVDPQ</sequence>
<keyword evidence="3" id="KW-1185">Reference proteome</keyword>
<feature type="domain" description="Amidase" evidence="1">
    <location>
        <begin position="25"/>
        <end position="443"/>
    </location>
</feature>
<dbReference type="PROSITE" id="PS00571">
    <property type="entry name" value="AMIDASES"/>
    <property type="match status" value="1"/>
</dbReference>
<dbReference type="InterPro" id="IPR023631">
    <property type="entry name" value="Amidase_dom"/>
</dbReference>
<evidence type="ECO:0000313" key="3">
    <source>
        <dbReference type="Proteomes" id="UP000628017"/>
    </source>
</evidence>
<dbReference type="InterPro" id="IPR052739">
    <property type="entry name" value="FAAH2"/>
</dbReference>
<organism evidence="2 3">
    <name type="scientific">Neptunicoccus cionae</name>
    <dbReference type="NCBI Taxonomy" id="2035344"/>
    <lineage>
        <taxon>Bacteria</taxon>
        <taxon>Pseudomonadati</taxon>
        <taxon>Pseudomonadota</taxon>
        <taxon>Alphaproteobacteria</taxon>
        <taxon>Rhodobacterales</taxon>
        <taxon>Paracoccaceae</taxon>
        <taxon>Neptunicoccus</taxon>
    </lineage>
</organism>
<reference evidence="2" key="1">
    <citation type="journal article" date="2014" name="Int. J. Syst. Evol. Microbiol.">
        <title>Complete genome sequence of Corynebacterium casei LMG S-19264T (=DSM 44701T), isolated from a smear-ripened cheese.</title>
        <authorList>
            <consortium name="US DOE Joint Genome Institute (JGI-PGF)"/>
            <person name="Walter F."/>
            <person name="Albersmeier A."/>
            <person name="Kalinowski J."/>
            <person name="Ruckert C."/>
        </authorList>
    </citation>
    <scope>NUCLEOTIDE SEQUENCE</scope>
    <source>
        <strain evidence="2">CGMCC 1.15880</strain>
    </source>
</reference>
<dbReference type="InterPro" id="IPR020556">
    <property type="entry name" value="Amidase_CS"/>
</dbReference>
<dbReference type="GO" id="GO:0012505">
    <property type="term" value="C:endomembrane system"/>
    <property type="evidence" value="ECO:0007669"/>
    <property type="project" value="TreeGrafter"/>
</dbReference>
<dbReference type="Gene3D" id="3.90.1300.10">
    <property type="entry name" value="Amidase signature (AS) domain"/>
    <property type="match status" value="1"/>
</dbReference>
<accession>A0A916R273</accession>
<dbReference type="InterPro" id="IPR036928">
    <property type="entry name" value="AS_sf"/>
</dbReference>
<name>A0A916R273_9RHOB</name>
<dbReference type="AlphaFoldDB" id="A0A916R273"/>
<dbReference type="SUPFAM" id="SSF75304">
    <property type="entry name" value="Amidase signature (AS) enzymes"/>
    <property type="match status" value="1"/>
</dbReference>
<evidence type="ECO:0000259" key="1">
    <source>
        <dbReference type="Pfam" id="PF01425"/>
    </source>
</evidence>
<gene>
    <name evidence="2" type="ORF">GCM10011498_31540</name>
</gene>
<reference evidence="2" key="2">
    <citation type="submission" date="2020-09" db="EMBL/GenBank/DDBJ databases">
        <authorList>
            <person name="Sun Q."/>
            <person name="Zhou Y."/>
        </authorList>
    </citation>
    <scope>NUCLEOTIDE SEQUENCE</scope>
    <source>
        <strain evidence="2">CGMCC 1.15880</strain>
    </source>
</reference>
<comment type="caution">
    <text evidence="2">The sequence shown here is derived from an EMBL/GenBank/DDBJ whole genome shotgun (WGS) entry which is preliminary data.</text>
</comment>
<dbReference type="Pfam" id="PF01425">
    <property type="entry name" value="Amidase"/>
    <property type="match status" value="1"/>
</dbReference>
<dbReference type="Proteomes" id="UP000628017">
    <property type="component" value="Unassembled WGS sequence"/>
</dbReference>
<evidence type="ECO:0000313" key="2">
    <source>
        <dbReference type="EMBL" id="GGA28162.1"/>
    </source>
</evidence>
<dbReference type="EMBL" id="BMKA01000005">
    <property type="protein sequence ID" value="GGA28162.1"/>
    <property type="molecule type" value="Genomic_DNA"/>
</dbReference>
<protein>
    <submittedName>
        <fullName evidence="2">Amidase</fullName>
    </submittedName>
</protein>
<dbReference type="PANTHER" id="PTHR43372:SF4">
    <property type="entry name" value="FATTY-ACID AMIDE HYDROLASE 2"/>
    <property type="match status" value="1"/>
</dbReference>
<dbReference type="NCBIfam" id="NF005687">
    <property type="entry name" value="PRK07487.1"/>
    <property type="match status" value="1"/>
</dbReference>
<dbReference type="PANTHER" id="PTHR43372">
    <property type="entry name" value="FATTY-ACID AMIDE HYDROLASE"/>
    <property type="match status" value="1"/>
</dbReference>
<proteinExistence type="predicted"/>
<dbReference type="RefSeq" id="WP_188677549.1">
    <property type="nucleotide sequence ID" value="NZ_BMKA01000005.1"/>
</dbReference>